<dbReference type="RefSeq" id="WP_320942718.1">
    <property type="nucleotide sequence ID" value="NZ_BAABEU010000003.1"/>
</dbReference>
<evidence type="ECO:0000313" key="2">
    <source>
        <dbReference type="Proteomes" id="UP001323798"/>
    </source>
</evidence>
<keyword evidence="2" id="KW-1185">Reference proteome</keyword>
<dbReference type="InterPro" id="IPR036388">
    <property type="entry name" value="WH-like_DNA-bd_sf"/>
</dbReference>
<dbReference type="InterPro" id="IPR036390">
    <property type="entry name" value="WH_DNA-bd_sf"/>
</dbReference>
<sequence length="155" mass="17172">MSTMDERLAYADRVAAVWSARYRVAPITGRIAGYLFVCEPAHPSIDELAAALQASRSAVVGGVRELEARRWVRRSRSAGERADRVSLVFDRTRGFDPAPYLEAAAIAEDGLVLVADSATEQRAVLEETASLNRYLAEQLPRLLDDWIAQRADRGR</sequence>
<accession>A0ABZ0SP34</accession>
<dbReference type="EMBL" id="CP139368">
    <property type="protein sequence ID" value="WPR90004.1"/>
    <property type="molecule type" value="Genomic_DNA"/>
</dbReference>
<dbReference type="Proteomes" id="UP001323798">
    <property type="component" value="Chromosome"/>
</dbReference>
<gene>
    <name evidence="1" type="ORF">SM116_01585</name>
</gene>
<protein>
    <submittedName>
        <fullName evidence="1">MarR family transcriptional regulator</fullName>
    </submittedName>
</protein>
<dbReference type="SUPFAM" id="SSF46785">
    <property type="entry name" value="Winged helix' DNA-binding domain"/>
    <property type="match status" value="1"/>
</dbReference>
<reference evidence="1 2" key="1">
    <citation type="submission" date="2023-11" db="EMBL/GenBank/DDBJ databases">
        <title>Genome sequence of Microbacterium rhizosphaerae KACC 19337.</title>
        <authorList>
            <person name="Choi H."/>
            <person name="Kim S."/>
            <person name="Kim Y."/>
            <person name="Kwon S.-W."/>
            <person name="Heo J."/>
        </authorList>
    </citation>
    <scope>NUCLEOTIDE SEQUENCE [LARGE SCALE GENOMIC DNA]</scope>
    <source>
        <strain evidence="1 2">KACC 19337</strain>
    </source>
</reference>
<evidence type="ECO:0000313" key="1">
    <source>
        <dbReference type="EMBL" id="WPR90004.1"/>
    </source>
</evidence>
<organism evidence="1 2">
    <name type="scientific">Microbacterium rhizosphaerae</name>
    <dbReference type="NCBI Taxonomy" id="1678237"/>
    <lineage>
        <taxon>Bacteria</taxon>
        <taxon>Bacillati</taxon>
        <taxon>Actinomycetota</taxon>
        <taxon>Actinomycetes</taxon>
        <taxon>Micrococcales</taxon>
        <taxon>Microbacteriaceae</taxon>
        <taxon>Microbacterium</taxon>
    </lineage>
</organism>
<dbReference type="Gene3D" id="1.10.10.10">
    <property type="entry name" value="Winged helix-like DNA-binding domain superfamily/Winged helix DNA-binding domain"/>
    <property type="match status" value="1"/>
</dbReference>
<proteinExistence type="predicted"/>
<dbReference type="Gene3D" id="1.10.287.160">
    <property type="entry name" value="HR1 repeat"/>
    <property type="match status" value="1"/>
</dbReference>
<name>A0ABZ0SP34_9MICO</name>